<feature type="transmembrane region" description="Helical" evidence="9">
    <location>
        <begin position="628"/>
        <end position="648"/>
    </location>
</feature>
<comment type="caution">
    <text evidence="11">The sequence shown here is derived from an EMBL/GenBank/DDBJ whole genome shotgun (WGS) entry which is preliminary data.</text>
</comment>
<dbReference type="Pfam" id="PF01636">
    <property type="entry name" value="APH"/>
    <property type="match status" value="1"/>
</dbReference>
<evidence type="ECO:0000313" key="11">
    <source>
        <dbReference type="EMBL" id="CCH41466.1"/>
    </source>
</evidence>
<dbReference type="InterPro" id="IPR004648">
    <property type="entry name" value="Oligpept_transpt"/>
</dbReference>
<dbReference type="eggNOG" id="KOG2262">
    <property type="taxonomic scope" value="Eukaryota"/>
</dbReference>
<dbReference type="GO" id="GO:0015031">
    <property type="term" value="P:protein transport"/>
    <property type="evidence" value="ECO:0007669"/>
    <property type="project" value="UniProtKB-KW"/>
</dbReference>
<dbReference type="HOGENOM" id="CLU_277334_0_0_1"/>
<feature type="transmembrane region" description="Helical" evidence="9">
    <location>
        <begin position="508"/>
        <end position="530"/>
    </location>
</feature>
<accession>K0KEU7</accession>
<dbReference type="NCBIfam" id="TIGR00727">
    <property type="entry name" value="ISP4_OPT"/>
    <property type="match status" value="1"/>
</dbReference>
<evidence type="ECO:0000256" key="5">
    <source>
        <dbReference type="ARBA" id="ARBA00022856"/>
    </source>
</evidence>
<feature type="domain" description="Aminoglycoside phosphotransferase" evidence="10">
    <location>
        <begin position="805"/>
        <end position="1082"/>
    </location>
</feature>
<dbReference type="InterPro" id="IPR008271">
    <property type="entry name" value="Ser/Thr_kinase_AS"/>
</dbReference>
<dbReference type="EMBL" id="CAIF01000020">
    <property type="protein sequence ID" value="CCH41466.1"/>
    <property type="molecule type" value="Genomic_DNA"/>
</dbReference>
<dbReference type="Proteomes" id="UP000009328">
    <property type="component" value="Unassembled WGS sequence"/>
</dbReference>
<sequence>MSALDKDPMKNDSFNVIVESESPYEKYHQNKDEFKDDESQLFEDSGSSFKVAEAIDITNSDVDAIVPTEDYEGDANTIRMWILAIVLGTVITGVDSFFQMRFPTIHIGAIVSLVIAYPIGQAWYYVIPNWKIPLPFGYKIQLNPGPFNQKEHACIFLFVNYVSSAGLVNNSVVEQFKFFKINIGIDRMLLFQLSSFLYAYCLTGLTLSILVKPKDVVWPGVLSTCALFKAFHNKTNEPAGNWTISRFRFFSYVFCGSFIWYWFPDLILPFLSTLGAWITWIKPDSATLSQVFGVNTGLGLFPLTLDWTQITSLNNPLSTPFWSVLSVFISFVFWIWIVMPALYYQNKWQTAHFPIMTSSIFNTNGTSYLPAKVVDKDYRLDLEKFKKYSPVMLPIAFLMNLALGLAAFSSMMVTFFVKFKSDVIQPLKNPEEDSHTRALSKYKTFHWGFYVFWGIVGLGLGFAFFEGFHHETQLRADGFIVSVIMSTCIFIPLALIESRSNFEVSLAPFFEIIAAFWFSGKPIALMYFYMMGFGTMQHAMHASMGAKVGHYMKVPPKTVMTLLLFGSIWGALVSPAVTGYILNHFENICTTNAKNHMICRKSKTQFNNLVVWGLFGKHIFAKDGRYSWVLWFFLVGALFAIVMCALQWKYPKSSLLSKLNPTLFFGGAGTIPTVTGFNYSTWFFVGFILNFWIHRKKHAWWKKYNLVLAVGLDCGVAIAAILIYFCVVYTGGSENYKWWGTTVAKAGCDAKGCPHLPKGSIVAPEGWSHFDTKNLEKFFSSPNLPKQTKLGPQIEWSPLIPPLSIKQFKFGQSNPTYLITDSKGTKAVLRKKPTSNKNLISKTAHAIEREFHMLASIKSINVKNSERPQVPIASVFLLCEDESHIDAVFYVMQFVKGRIFHDPSLSAIKSQSERKKIWDSVLDTASAIHSIPSDELFDQLPSNYFRKPNKESKVTYFQRQARSLSKIQSLQAKDVDPIPFFEEITKWLLRTAPKDPKVPTLIHGDFKIDNFVFHPTKPEIIAVLDWELCTNGHPLFDLANVLQPFCMSPELNRHFSKFDINQDPALVQQVLKTYISKAHPEWDPIKLWNVGVVFGLYRVAVICQGIAQRVVRGVASSAEAKQTAALYPHVGKLAFELTKSPSKL</sequence>
<evidence type="ECO:0000256" key="3">
    <source>
        <dbReference type="ARBA" id="ARBA00022448"/>
    </source>
</evidence>
<keyword evidence="8 9" id="KW-0472">Membrane</keyword>
<evidence type="ECO:0000256" key="9">
    <source>
        <dbReference type="SAM" id="Phobius"/>
    </source>
</evidence>
<feature type="transmembrane region" description="Helical" evidence="9">
    <location>
        <begin position="105"/>
        <end position="127"/>
    </location>
</feature>
<dbReference type="CDD" id="cd05154">
    <property type="entry name" value="ACAD10_11_N-like"/>
    <property type="match status" value="1"/>
</dbReference>
<feature type="transmembrane region" description="Helical" evidence="9">
    <location>
        <begin position="244"/>
        <end position="263"/>
    </location>
</feature>
<feature type="transmembrane region" description="Helical" evidence="9">
    <location>
        <begin position="78"/>
        <end position="98"/>
    </location>
</feature>
<dbReference type="PROSITE" id="PS00108">
    <property type="entry name" value="PROTEIN_KINASE_ST"/>
    <property type="match status" value="1"/>
</dbReference>
<comment type="similarity">
    <text evidence="2">Belongs to the oligopeptide OPT transporter family.</text>
</comment>
<dbReference type="Pfam" id="PF03169">
    <property type="entry name" value="OPT"/>
    <property type="match status" value="1"/>
</dbReference>
<evidence type="ECO:0000256" key="7">
    <source>
        <dbReference type="ARBA" id="ARBA00022989"/>
    </source>
</evidence>
<protein>
    <submittedName>
        <fullName evidence="11">Oligopeptide transporter</fullName>
    </submittedName>
</protein>
<dbReference type="Gene3D" id="3.30.200.20">
    <property type="entry name" value="Phosphorylase Kinase, domain 1"/>
    <property type="match status" value="1"/>
</dbReference>
<gene>
    <name evidence="11" type="ORF">BN7_1007</name>
</gene>
<keyword evidence="6" id="KW-0653">Protein transport</keyword>
<dbReference type="GO" id="GO:0004672">
    <property type="term" value="F:protein kinase activity"/>
    <property type="evidence" value="ECO:0007669"/>
    <property type="project" value="InterPro"/>
</dbReference>
<evidence type="ECO:0000256" key="4">
    <source>
        <dbReference type="ARBA" id="ARBA00022692"/>
    </source>
</evidence>
<comment type="subcellular location">
    <subcellularLocation>
        <location evidence="1">Membrane</location>
        <topology evidence="1">Multi-pass membrane protein</topology>
    </subcellularLocation>
</comment>
<keyword evidence="5" id="KW-0571">Peptide transport</keyword>
<evidence type="ECO:0000259" key="10">
    <source>
        <dbReference type="Pfam" id="PF01636"/>
    </source>
</evidence>
<feature type="transmembrane region" description="Helical" evidence="9">
    <location>
        <begin position="704"/>
        <end position="725"/>
    </location>
</feature>
<dbReference type="InterPro" id="IPR004813">
    <property type="entry name" value="OPT"/>
</dbReference>
<keyword evidence="7 9" id="KW-1133">Transmembrane helix</keyword>
<evidence type="ECO:0000313" key="12">
    <source>
        <dbReference type="Proteomes" id="UP000009328"/>
    </source>
</evidence>
<dbReference type="PANTHER" id="PTHR22601">
    <property type="entry name" value="ISP4 LIKE PROTEIN"/>
    <property type="match status" value="1"/>
</dbReference>
<dbReference type="InParanoid" id="K0KEU7"/>
<feature type="transmembrane region" description="Helical" evidence="9">
    <location>
        <begin position="559"/>
        <end position="582"/>
    </location>
</feature>
<dbReference type="InterPro" id="IPR041726">
    <property type="entry name" value="ACAD10_11_N"/>
</dbReference>
<evidence type="ECO:0000256" key="8">
    <source>
        <dbReference type="ARBA" id="ARBA00023136"/>
    </source>
</evidence>
<keyword evidence="12" id="KW-1185">Reference proteome</keyword>
<keyword evidence="4 9" id="KW-0812">Transmembrane</keyword>
<name>K0KEU7_WICCF</name>
<proteinExistence type="inferred from homology"/>
<feature type="transmembrane region" description="Helical" evidence="9">
    <location>
        <begin position="477"/>
        <end position="496"/>
    </location>
</feature>
<feature type="transmembrane region" description="Helical" evidence="9">
    <location>
        <begin position="447"/>
        <end position="465"/>
    </location>
</feature>
<dbReference type="GO" id="GO:0035673">
    <property type="term" value="F:oligopeptide transmembrane transporter activity"/>
    <property type="evidence" value="ECO:0007669"/>
    <property type="project" value="InterPro"/>
</dbReference>
<feature type="transmembrane region" description="Helical" evidence="9">
    <location>
        <begin position="668"/>
        <end position="692"/>
    </location>
</feature>
<feature type="transmembrane region" description="Helical" evidence="9">
    <location>
        <begin position="391"/>
        <end position="417"/>
    </location>
</feature>
<evidence type="ECO:0000256" key="1">
    <source>
        <dbReference type="ARBA" id="ARBA00004141"/>
    </source>
</evidence>
<dbReference type="Gene3D" id="3.90.1200.10">
    <property type="match status" value="1"/>
</dbReference>
<dbReference type="AlphaFoldDB" id="K0KEU7"/>
<dbReference type="SUPFAM" id="SSF56112">
    <property type="entry name" value="Protein kinase-like (PK-like)"/>
    <property type="match status" value="1"/>
</dbReference>
<evidence type="ECO:0000256" key="6">
    <source>
        <dbReference type="ARBA" id="ARBA00022927"/>
    </source>
</evidence>
<feature type="transmembrane region" description="Helical" evidence="9">
    <location>
        <begin position="321"/>
        <end position="344"/>
    </location>
</feature>
<organism evidence="11 12">
    <name type="scientific">Wickerhamomyces ciferrii (strain ATCC 14091 / BCRC 22168 / CBS 111 / JCM 3599 / NBRC 0793 / NRRL Y-1031 F-60-10)</name>
    <name type="common">Yeast</name>
    <name type="synonym">Pichia ciferrii</name>
    <dbReference type="NCBI Taxonomy" id="1206466"/>
    <lineage>
        <taxon>Eukaryota</taxon>
        <taxon>Fungi</taxon>
        <taxon>Dikarya</taxon>
        <taxon>Ascomycota</taxon>
        <taxon>Saccharomycotina</taxon>
        <taxon>Saccharomycetes</taxon>
        <taxon>Phaffomycetales</taxon>
        <taxon>Wickerhamomycetaceae</taxon>
        <taxon>Wickerhamomyces</taxon>
    </lineage>
</organism>
<dbReference type="NCBIfam" id="TIGR00728">
    <property type="entry name" value="OPT_sfam"/>
    <property type="match status" value="1"/>
</dbReference>
<reference evidence="11 12" key="1">
    <citation type="journal article" date="2012" name="Eukaryot. Cell">
        <title>Draft genome sequence of Wickerhamomyces ciferrii NRRL Y-1031 F-60-10.</title>
        <authorList>
            <person name="Schneider J."/>
            <person name="Andrea H."/>
            <person name="Blom J."/>
            <person name="Jaenicke S."/>
            <person name="Ruckert C."/>
            <person name="Schorsch C."/>
            <person name="Szczepanowski R."/>
            <person name="Farwick M."/>
            <person name="Goesmann A."/>
            <person name="Puhler A."/>
            <person name="Schaffer S."/>
            <person name="Tauch A."/>
            <person name="Kohler T."/>
            <person name="Brinkrolf K."/>
        </authorList>
    </citation>
    <scope>NUCLEOTIDE SEQUENCE [LARGE SCALE GENOMIC DNA]</scope>
    <source>
        <strain evidence="12">ATCC 14091 / BCRC 22168 / CBS 111 / JCM 3599 / NBRC 0793 / NRRL Y-1031 F-60-10</strain>
    </source>
</reference>
<dbReference type="InterPro" id="IPR011009">
    <property type="entry name" value="Kinase-like_dom_sf"/>
</dbReference>
<evidence type="ECO:0000256" key="2">
    <source>
        <dbReference type="ARBA" id="ARBA00008807"/>
    </source>
</evidence>
<dbReference type="InterPro" id="IPR002575">
    <property type="entry name" value="Aminoglycoside_PTrfase"/>
</dbReference>
<keyword evidence="3" id="KW-0813">Transport</keyword>
<dbReference type="GO" id="GO:0016020">
    <property type="term" value="C:membrane"/>
    <property type="evidence" value="ECO:0007669"/>
    <property type="project" value="UniProtKB-SubCell"/>
</dbReference>
<feature type="transmembrane region" description="Helical" evidence="9">
    <location>
        <begin position="189"/>
        <end position="210"/>
    </location>
</feature>